<feature type="compositionally biased region" description="Basic residues" evidence="1">
    <location>
        <begin position="1024"/>
        <end position="1033"/>
    </location>
</feature>
<gene>
    <name evidence="5" type="ORF">LTR36_000932</name>
</gene>
<dbReference type="GO" id="GO:0042790">
    <property type="term" value="P:nucleolar large rRNA transcription by RNA polymerase I"/>
    <property type="evidence" value="ECO:0007669"/>
    <property type="project" value="TreeGrafter"/>
</dbReference>
<evidence type="ECO:0008006" key="7">
    <source>
        <dbReference type="Google" id="ProtNLM"/>
    </source>
</evidence>
<dbReference type="GO" id="GO:0070860">
    <property type="term" value="C:RNA polymerase I core factor complex"/>
    <property type="evidence" value="ECO:0007669"/>
    <property type="project" value="TreeGrafter"/>
</dbReference>
<evidence type="ECO:0000256" key="1">
    <source>
        <dbReference type="SAM" id="MobiDB-lite"/>
    </source>
</evidence>
<dbReference type="Proteomes" id="UP001324427">
    <property type="component" value="Unassembled WGS sequence"/>
</dbReference>
<evidence type="ECO:0000259" key="4">
    <source>
        <dbReference type="Pfam" id="PF20640"/>
    </source>
</evidence>
<evidence type="ECO:0000259" key="2">
    <source>
        <dbReference type="Pfam" id="PF10214"/>
    </source>
</evidence>
<evidence type="ECO:0000313" key="6">
    <source>
        <dbReference type="Proteomes" id="UP001324427"/>
    </source>
</evidence>
<evidence type="ECO:0000259" key="3">
    <source>
        <dbReference type="Pfam" id="PF20639"/>
    </source>
</evidence>
<feature type="region of interest" description="Disordered" evidence="1">
    <location>
        <begin position="980"/>
        <end position="1033"/>
    </location>
</feature>
<dbReference type="Pfam" id="PF10214">
    <property type="entry name" value="Rrn6_beta-prop"/>
    <property type="match status" value="1"/>
</dbReference>
<dbReference type="EMBL" id="JAVFHQ010000011">
    <property type="protein sequence ID" value="KAK4547277.1"/>
    <property type="molecule type" value="Genomic_DNA"/>
</dbReference>
<dbReference type="GO" id="GO:0001163">
    <property type="term" value="F:RNA polymerase I transcription regulatory region sequence-specific DNA binding"/>
    <property type="evidence" value="ECO:0007669"/>
    <property type="project" value="TreeGrafter"/>
</dbReference>
<sequence>MADRASDGLPYGHFGQATYDSDERCWLFGRTANAGHVLKPLGGRKLIYGPETSRDEAANEASYIGPPSQRHPRQIQDLEKAFPETHPSASSLSALLRVSEAVVSATARHDPLKGSLLAVGRIPSGIAHATIEVAAFPCGPTGGDLRIVQVRTQRQGWDQDRNAWIEVLVIHGEEVTWKGQGAPVQQVCFAHALERSDAFLAVRMITQTIIFQPVLGPAIRRSTAKLDPGPPFELSTYMTGGLSHADVAFNPWYTRQFAVVDQAGCWSVWDLEGRTTPTGRCICRGRVSDELTDRDVAVADGWARITWVCNPGVIAVSTRHHLDLFAVTEQLSNPTRSSVLDTAGGSVWILDVALVPMHPTYLCVLTSERILLYAVNIDSPDAISAKISTSLKHYKSSEDTTLSFTLYEDNGEIVVLLRSSLDAVVLSFRFRFGETERITTYDLSELALPDDIAGLHFAIAPHGNSGRHDAEDGVASRYDNHGVRFQSLLYLRKDLALLQQLYSACPPAQRDRNGTQTKIFHKEAKAYPQRQGVDPENPPCDHSDTCTHPEHAEHFSTISATTEDIETLSISRNILPPTWEAALPAKSGRKVRRESFVDDEDDDAPDTKLLRGRPSSLFVQRRSAQPVARRGNDWTLSFQLTAREIETARRRDTERVDQVLDAAEGLLQQQDTGNGLLLRTLGELGTGELTVGDVEEVSSRLQDLALVEPHVKAEHDEDGEVPVESDTRLVVRNVTRPIRLGMQQQDAGMSMSAIYDMMLDDWITPLSANISGRTRLAKEQTLRRAAAEVTLASRIIRIEHTKPELPPESQQSEHQTWELPVRGGLPSSSQALPSSSQYLGSSSQLLSQQSVLPTPSPSATPSITTGSSHASTFAAPVIARLKRYAAFSKPAPFALPRSLNNVLSHWDLGADPASYDWLASSRRIARRTEDEVDSQIMTEKERARAQRKAEKHLRRQRREVAASQAAQLASSQAPEIVISASQPQHMPMKVESQPLGVAGSSQSQGLGGMPSASQVVPGRYGGRPPKKKRKQGF</sequence>
<dbReference type="InterPro" id="IPR048535">
    <property type="entry name" value="RRN6_beta-prop"/>
</dbReference>
<protein>
    <recommendedName>
        <fullName evidence="7">RNA polymerase I-specific transcription initiation factor RRN6-like protein</fullName>
    </recommendedName>
</protein>
<reference evidence="5 6" key="1">
    <citation type="submission" date="2021-11" db="EMBL/GenBank/DDBJ databases">
        <title>Black yeast isolated from Biological Soil Crust.</title>
        <authorList>
            <person name="Kurbessoian T."/>
        </authorList>
    </citation>
    <scope>NUCLEOTIDE SEQUENCE [LARGE SCALE GENOMIC DNA]</scope>
    <source>
        <strain evidence="5 6">CCFEE 5522</strain>
    </source>
</reference>
<name>A0AAV9JNZ5_9PEZI</name>
<dbReference type="InterPro" id="IPR019350">
    <property type="entry name" value="RNA_pol_I-sp_TIF_RRN6-like"/>
</dbReference>
<proteinExistence type="predicted"/>
<dbReference type="InterPro" id="IPR048537">
    <property type="entry name" value="RRN6_HB"/>
</dbReference>
<feature type="compositionally biased region" description="Low complexity" evidence="1">
    <location>
        <begin position="823"/>
        <end position="868"/>
    </location>
</feature>
<feature type="region of interest" description="Disordered" evidence="1">
    <location>
        <begin position="800"/>
        <end position="869"/>
    </location>
</feature>
<dbReference type="AlphaFoldDB" id="A0AAV9JNZ5"/>
<dbReference type="InterPro" id="IPR048536">
    <property type="entry name" value="Rrn6_K-rich"/>
</dbReference>
<dbReference type="PANTHER" id="PTHR28221">
    <property type="entry name" value="RNA POLYMERASE I-SPECIFIC TRANSCRIPTION INITIATION FACTOR RRN6"/>
    <property type="match status" value="1"/>
</dbReference>
<evidence type="ECO:0000313" key="5">
    <source>
        <dbReference type="EMBL" id="KAK4547277.1"/>
    </source>
</evidence>
<feature type="domain" description="RRN6 K-rich C-terminal" evidence="3">
    <location>
        <begin position="900"/>
        <end position="1033"/>
    </location>
</feature>
<organism evidence="5 6">
    <name type="scientific">Oleoguttula mirabilis</name>
    <dbReference type="NCBI Taxonomy" id="1507867"/>
    <lineage>
        <taxon>Eukaryota</taxon>
        <taxon>Fungi</taxon>
        <taxon>Dikarya</taxon>
        <taxon>Ascomycota</taxon>
        <taxon>Pezizomycotina</taxon>
        <taxon>Dothideomycetes</taxon>
        <taxon>Dothideomycetidae</taxon>
        <taxon>Mycosphaerellales</taxon>
        <taxon>Teratosphaeriaceae</taxon>
        <taxon>Oleoguttula</taxon>
    </lineage>
</organism>
<dbReference type="Pfam" id="PF20639">
    <property type="entry name" value="Rrn6_K-rich"/>
    <property type="match status" value="1"/>
</dbReference>
<keyword evidence="6" id="KW-1185">Reference proteome</keyword>
<comment type="caution">
    <text evidence="5">The sequence shown here is derived from an EMBL/GenBank/DDBJ whole genome shotgun (WGS) entry which is preliminary data.</text>
</comment>
<dbReference type="Pfam" id="PF20640">
    <property type="entry name" value="Rrn6_HB"/>
    <property type="match status" value="1"/>
</dbReference>
<feature type="domain" description="RRN6 helical bundle" evidence="4">
    <location>
        <begin position="594"/>
        <end position="793"/>
    </location>
</feature>
<feature type="region of interest" description="Disordered" evidence="1">
    <location>
        <begin position="585"/>
        <end position="606"/>
    </location>
</feature>
<accession>A0AAV9JNZ5</accession>
<dbReference type="GO" id="GO:0001179">
    <property type="term" value="F:RNA polymerase I general transcription initiation factor binding"/>
    <property type="evidence" value="ECO:0007669"/>
    <property type="project" value="TreeGrafter"/>
</dbReference>
<dbReference type="PANTHER" id="PTHR28221:SF2">
    <property type="entry name" value="RNA POLYMERASE I-SPECIFIC TRANSCRIPTION INITIATION FACTOR RRN6"/>
    <property type="match status" value="1"/>
</dbReference>
<feature type="domain" description="RRN6 beta-propeller" evidence="2">
    <location>
        <begin position="110"/>
        <end position="441"/>
    </location>
</feature>